<dbReference type="FunFam" id="3.40.50.300:FF:000006">
    <property type="entry name" value="DNA-binding transcriptional regulator NtrC"/>
    <property type="match status" value="1"/>
</dbReference>
<dbReference type="Gene3D" id="1.10.510.10">
    <property type="entry name" value="Transferase(Phosphotransferase) domain 1"/>
    <property type="match status" value="1"/>
</dbReference>
<sequence length="1632" mass="174016">MSTDSSRDLVSRLPESIEVLRVLARRPDEVVLQARLEGELVAVRALADPEAGALAEWSALHDISSDAVASIRAWGPLEAVPAATRPLSRPVPGREDFRGKHGLWLARQWIDGESLEVFARTASDEQLASAAADIFLALDDVHAAGIVHGDLSPGNIIVGPDGRASLTDFGLSSSLQAGSNAPHGGMRRSGTPLFIAPEVLIGAAPSPESDHFGAAAVLALALAKVQVDPARFYGRFPAEPFLDAAEITLDALPTWSRDLLISLLARDPSERRSASGTPPWKVLLDGLGHRGPAAERSVVASVRPLSFLVGRHAWLDAVAESSPGLLLATSTDDQEADGVLDAAAIRWRCAGRAVHKVDLGRLTAQAQNTLDLDRRIASEVQYVAGTTSTGAKLSTAPPGMIVVSITKVDEWSLEALDVVAHAALAEGDVVVLLIVSEVRRPRIARANSPWASASLHAIPPLARADLFMEIGTRVAGGEHSDAAGLEDLVDRLDQLGQGSVARVNGLLRSAAEQGAFEFGATDGSTASVSLRETFVPAQLLSGRSTRSPRSHTDAERNLLAALILLGGTAPFHQALRTAGIPPDSRAPRQLLEKGLLSSPANGTLQVTNGAIGLEELGLEPNALRSLHRAALESLMSGPDEINAVASLPDQWVHALGAAAGPGDPLIHVVESAVASLERQGLRTRIARGLRTARAVLESEKRPLPTSLMGQLALSLARCSDGSEARRVAALSGDASVVQEVEGVLQHIAGDLEASAASFDRAGRPLQGLVQRGHASWEQGDLERLDTILEEAREALPSSEPGRDLAWMDMLGLAALAAERRGDTALAWTYLDQALSVADSADAPQSEAAIRINRFGLARRTGRLDAAHAELEQARALYQAIGSAAGEAQAQSLLGTLLKDQRRWLEAEQPLISALGRRERLGRLSAAATTRGTLGLMLLDRGHLRRAMDLLGKARVELEAVGLLGSHALTSAALDLARARVGLEGLVPPGSSDGDPRVADWHAQAAWLRGLGEAPPGLDVPSLEGEPAATPEGQVEALLKAASRFGEQGRDAHAARFAMEAAAIAATQGLDLLERRARQAANVRLTRVLQGLTEDEARRAEETLLGVPDPKPASIERWRAKGDEEMDVMKILELNERLVRQEDSSKLLGAIVEAAIEISGAERGFIVMSKDGALELDTAFDSSRGEIGDEDVEFSRSIVEEALEHRRSLRVSDALEHEEWSAARSVEELRLRSILVAPFFVSPRIAGVVVVDDRTRPGAFGPREQRLLELLGGQAALAMRQVHRLEENRSLAAELRRRVVTQGAQLEQATRALDRAGMASPVEGLIGDSRAMETVGAMIHRVGRADIAALITGPSGSGKEVAARALHSLSPRKDAPFVAENCAALPPSLAESELFGVKKGAFTGAESDREGLFERAGGGTLFLDEIGELPSELQAKLLRVLETRKVRRVGETDERAVDFRLVSATNRDLGVEVEAGRFRADLMYRLDGVTIEMPPLSTRTEDIPALVEHFLALDARAGEAPKTIHADVLRRLMDRPWPGNVRELSNEVSRLSVLSGAAIEDPELVRVPSQGAGEQGAAEVRSTGGRVRTMAELEKMAILDALAATGNDKRKAAELLGISRAKIYQRIKEWGDE</sequence>
<dbReference type="Pfam" id="PF25601">
    <property type="entry name" value="AAA_lid_14"/>
    <property type="match status" value="1"/>
</dbReference>
<dbReference type="Pfam" id="PF00069">
    <property type="entry name" value="Pkinase"/>
    <property type="match status" value="1"/>
</dbReference>
<dbReference type="InterPro" id="IPR027417">
    <property type="entry name" value="P-loop_NTPase"/>
</dbReference>
<dbReference type="InterPro" id="IPR000719">
    <property type="entry name" value="Prot_kinase_dom"/>
</dbReference>
<dbReference type="PROSITE" id="PS50011">
    <property type="entry name" value="PROTEIN_KINASE_DOM"/>
    <property type="match status" value="1"/>
</dbReference>
<evidence type="ECO:0000313" key="8">
    <source>
        <dbReference type="EMBL" id="QDV09478.1"/>
    </source>
</evidence>
<dbReference type="Pfam" id="PF02954">
    <property type="entry name" value="HTH_8"/>
    <property type="match status" value="1"/>
</dbReference>
<dbReference type="SUPFAM" id="SSF52540">
    <property type="entry name" value="P-loop containing nucleoside triphosphate hydrolases"/>
    <property type="match status" value="1"/>
</dbReference>
<gene>
    <name evidence="8" type="primary">zraR_11</name>
    <name evidence="8" type="ORF">Poly30_50360</name>
</gene>
<evidence type="ECO:0000256" key="5">
    <source>
        <dbReference type="ARBA" id="ARBA00023163"/>
    </source>
</evidence>
<accession>A0A518EZH5</accession>
<dbReference type="InterPro" id="IPR029016">
    <property type="entry name" value="GAF-like_dom_sf"/>
</dbReference>
<keyword evidence="3" id="KW-0805">Transcription regulation</keyword>
<dbReference type="EMBL" id="CP036434">
    <property type="protein sequence ID" value="QDV09478.1"/>
    <property type="molecule type" value="Genomic_DNA"/>
</dbReference>
<evidence type="ECO:0000256" key="3">
    <source>
        <dbReference type="ARBA" id="ARBA00023015"/>
    </source>
</evidence>
<dbReference type="SUPFAM" id="SSF46689">
    <property type="entry name" value="Homeodomain-like"/>
    <property type="match status" value="1"/>
</dbReference>
<dbReference type="GO" id="GO:0004672">
    <property type="term" value="F:protein kinase activity"/>
    <property type="evidence" value="ECO:0007669"/>
    <property type="project" value="InterPro"/>
</dbReference>
<dbReference type="SUPFAM" id="SSF48452">
    <property type="entry name" value="TPR-like"/>
    <property type="match status" value="1"/>
</dbReference>
<evidence type="ECO:0000313" key="9">
    <source>
        <dbReference type="Proteomes" id="UP000320390"/>
    </source>
</evidence>
<dbReference type="InterPro" id="IPR003593">
    <property type="entry name" value="AAA+_ATPase"/>
</dbReference>
<dbReference type="Pfam" id="PF13185">
    <property type="entry name" value="GAF_2"/>
    <property type="match status" value="1"/>
</dbReference>
<dbReference type="Gene3D" id="3.30.450.40">
    <property type="match status" value="1"/>
</dbReference>
<keyword evidence="9" id="KW-1185">Reference proteome</keyword>
<dbReference type="InterPro" id="IPR011990">
    <property type="entry name" value="TPR-like_helical_dom_sf"/>
</dbReference>
<reference evidence="8 9" key="1">
    <citation type="submission" date="2019-02" db="EMBL/GenBank/DDBJ databases">
        <title>Deep-cultivation of Planctomycetes and their phenomic and genomic characterization uncovers novel biology.</title>
        <authorList>
            <person name="Wiegand S."/>
            <person name="Jogler M."/>
            <person name="Boedeker C."/>
            <person name="Pinto D."/>
            <person name="Vollmers J."/>
            <person name="Rivas-Marin E."/>
            <person name="Kohn T."/>
            <person name="Peeters S.H."/>
            <person name="Heuer A."/>
            <person name="Rast P."/>
            <person name="Oberbeckmann S."/>
            <person name="Bunk B."/>
            <person name="Jeske O."/>
            <person name="Meyerdierks A."/>
            <person name="Storesund J.E."/>
            <person name="Kallscheuer N."/>
            <person name="Luecker S."/>
            <person name="Lage O.M."/>
            <person name="Pohl T."/>
            <person name="Merkel B.J."/>
            <person name="Hornburger P."/>
            <person name="Mueller R.-W."/>
            <person name="Bruemmer F."/>
            <person name="Labrenz M."/>
            <person name="Spormann A.M."/>
            <person name="Op den Camp H."/>
            <person name="Overmann J."/>
            <person name="Amann R."/>
            <person name="Jetten M.S.M."/>
            <person name="Mascher T."/>
            <person name="Medema M.H."/>
            <person name="Devos D.P."/>
            <person name="Kaster A.-K."/>
            <person name="Ovreas L."/>
            <person name="Rohde M."/>
            <person name="Galperin M.Y."/>
            <person name="Jogler C."/>
        </authorList>
    </citation>
    <scope>NUCLEOTIDE SEQUENCE [LARGE SCALE GENOMIC DNA]</scope>
    <source>
        <strain evidence="8 9">Poly30</strain>
    </source>
</reference>
<dbReference type="SUPFAM" id="SSF56112">
    <property type="entry name" value="Protein kinase-like (PK-like)"/>
    <property type="match status" value="1"/>
</dbReference>
<dbReference type="InterPro" id="IPR009057">
    <property type="entry name" value="Homeodomain-like_sf"/>
</dbReference>
<dbReference type="Gene3D" id="3.40.50.300">
    <property type="entry name" value="P-loop containing nucleotide triphosphate hydrolases"/>
    <property type="match status" value="1"/>
</dbReference>
<keyword evidence="1" id="KW-0547">Nucleotide-binding</keyword>
<keyword evidence="5" id="KW-0804">Transcription</keyword>
<dbReference type="GO" id="GO:0006355">
    <property type="term" value="P:regulation of DNA-templated transcription"/>
    <property type="evidence" value="ECO:0007669"/>
    <property type="project" value="InterPro"/>
</dbReference>
<dbReference type="Pfam" id="PF00158">
    <property type="entry name" value="Sigma54_activat"/>
    <property type="match status" value="1"/>
</dbReference>
<protein>
    <submittedName>
        <fullName evidence="8">Transcriptional regulatory protein ZraR</fullName>
    </submittedName>
</protein>
<dbReference type="SMART" id="SM00220">
    <property type="entry name" value="S_TKc"/>
    <property type="match status" value="1"/>
</dbReference>
<keyword evidence="4" id="KW-0238">DNA-binding</keyword>
<feature type="domain" description="Sigma-54 factor interaction" evidence="7">
    <location>
        <begin position="1324"/>
        <end position="1552"/>
    </location>
</feature>
<evidence type="ECO:0000256" key="4">
    <source>
        <dbReference type="ARBA" id="ARBA00023125"/>
    </source>
</evidence>
<dbReference type="GO" id="GO:0005524">
    <property type="term" value="F:ATP binding"/>
    <property type="evidence" value="ECO:0007669"/>
    <property type="project" value="UniProtKB-KW"/>
</dbReference>
<dbReference type="PROSITE" id="PS50045">
    <property type="entry name" value="SIGMA54_INTERACT_4"/>
    <property type="match status" value="1"/>
</dbReference>
<feature type="domain" description="Protein kinase" evidence="6">
    <location>
        <begin position="17"/>
        <end position="281"/>
    </location>
</feature>
<dbReference type="PANTHER" id="PTHR32071">
    <property type="entry name" value="TRANSCRIPTIONAL REGULATORY PROTEIN"/>
    <property type="match status" value="1"/>
</dbReference>
<evidence type="ECO:0000259" key="7">
    <source>
        <dbReference type="PROSITE" id="PS50045"/>
    </source>
</evidence>
<evidence type="ECO:0000256" key="1">
    <source>
        <dbReference type="ARBA" id="ARBA00022741"/>
    </source>
</evidence>
<dbReference type="InterPro" id="IPR002078">
    <property type="entry name" value="Sigma_54_int"/>
</dbReference>
<proteinExistence type="predicted"/>
<dbReference type="SMART" id="SM00065">
    <property type="entry name" value="GAF"/>
    <property type="match status" value="1"/>
</dbReference>
<dbReference type="OrthoDB" id="252161at2"/>
<dbReference type="Gene3D" id="1.10.10.60">
    <property type="entry name" value="Homeodomain-like"/>
    <property type="match status" value="1"/>
</dbReference>
<dbReference type="InterPro" id="IPR008266">
    <property type="entry name" value="Tyr_kinase_AS"/>
</dbReference>
<dbReference type="PRINTS" id="PR01590">
    <property type="entry name" value="HTHFIS"/>
</dbReference>
<dbReference type="Proteomes" id="UP000320390">
    <property type="component" value="Chromosome"/>
</dbReference>
<dbReference type="SMART" id="SM00382">
    <property type="entry name" value="AAA"/>
    <property type="match status" value="1"/>
</dbReference>
<dbReference type="Gene3D" id="1.10.8.60">
    <property type="match status" value="1"/>
</dbReference>
<keyword evidence="2" id="KW-0067">ATP-binding</keyword>
<dbReference type="InterPro" id="IPR011009">
    <property type="entry name" value="Kinase-like_dom_sf"/>
</dbReference>
<organism evidence="8 9">
    <name type="scientific">Saltatorellus ferox</name>
    <dbReference type="NCBI Taxonomy" id="2528018"/>
    <lineage>
        <taxon>Bacteria</taxon>
        <taxon>Pseudomonadati</taxon>
        <taxon>Planctomycetota</taxon>
        <taxon>Planctomycetia</taxon>
        <taxon>Planctomycetia incertae sedis</taxon>
        <taxon>Saltatorellus</taxon>
    </lineage>
</organism>
<dbReference type="InterPro" id="IPR003018">
    <property type="entry name" value="GAF"/>
</dbReference>
<dbReference type="InterPro" id="IPR025944">
    <property type="entry name" value="Sigma_54_int_dom_CS"/>
</dbReference>
<evidence type="ECO:0000259" key="6">
    <source>
        <dbReference type="PROSITE" id="PS50011"/>
    </source>
</evidence>
<dbReference type="PROSITE" id="PS00109">
    <property type="entry name" value="PROTEIN_KINASE_TYR"/>
    <property type="match status" value="1"/>
</dbReference>
<dbReference type="InterPro" id="IPR058031">
    <property type="entry name" value="AAA_lid_NorR"/>
</dbReference>
<evidence type="ECO:0000256" key="2">
    <source>
        <dbReference type="ARBA" id="ARBA00022840"/>
    </source>
</evidence>
<name>A0A518EZH5_9BACT</name>
<dbReference type="PROSITE" id="PS00688">
    <property type="entry name" value="SIGMA54_INTERACT_3"/>
    <property type="match status" value="1"/>
</dbReference>
<dbReference type="CDD" id="cd00009">
    <property type="entry name" value="AAA"/>
    <property type="match status" value="1"/>
</dbReference>
<dbReference type="GO" id="GO:0043565">
    <property type="term" value="F:sequence-specific DNA binding"/>
    <property type="evidence" value="ECO:0007669"/>
    <property type="project" value="InterPro"/>
</dbReference>
<dbReference type="InterPro" id="IPR002197">
    <property type="entry name" value="HTH_Fis"/>
</dbReference>
<dbReference type="Gene3D" id="1.25.40.10">
    <property type="entry name" value="Tetratricopeptide repeat domain"/>
    <property type="match status" value="1"/>
</dbReference>
<dbReference type="RefSeq" id="WP_145203910.1">
    <property type="nucleotide sequence ID" value="NZ_CP036434.1"/>
</dbReference>
<dbReference type="SUPFAM" id="SSF55781">
    <property type="entry name" value="GAF domain-like"/>
    <property type="match status" value="1"/>
</dbReference>